<evidence type="ECO:0000256" key="1">
    <source>
        <dbReference type="SAM" id="Phobius"/>
    </source>
</evidence>
<gene>
    <name evidence="2" type="ORF">Ate02nite_52410</name>
</gene>
<protein>
    <recommendedName>
        <fullName evidence="4">DUF4190 domain-containing protein</fullName>
    </recommendedName>
</protein>
<accession>A0A919NR35</accession>
<dbReference type="EMBL" id="BOMY01000034">
    <property type="protein sequence ID" value="GIF22511.1"/>
    <property type="molecule type" value="Genomic_DNA"/>
</dbReference>
<keyword evidence="1" id="KW-0472">Membrane</keyword>
<dbReference type="Proteomes" id="UP000623608">
    <property type="component" value="Unassembled WGS sequence"/>
</dbReference>
<dbReference type="AlphaFoldDB" id="A0A919NR35"/>
<keyword evidence="1" id="KW-1133">Transmembrane helix</keyword>
<proteinExistence type="predicted"/>
<reference evidence="2" key="1">
    <citation type="submission" date="2021-01" db="EMBL/GenBank/DDBJ databases">
        <title>Whole genome shotgun sequence of Actinoplanes tereljensis NBRC 105297.</title>
        <authorList>
            <person name="Komaki H."/>
            <person name="Tamura T."/>
        </authorList>
    </citation>
    <scope>NUCLEOTIDE SEQUENCE</scope>
    <source>
        <strain evidence="2">NBRC 105297</strain>
    </source>
</reference>
<keyword evidence="1" id="KW-0812">Transmembrane</keyword>
<dbReference type="RefSeq" id="WP_203810044.1">
    <property type="nucleotide sequence ID" value="NZ_BOMY01000034.1"/>
</dbReference>
<evidence type="ECO:0000313" key="2">
    <source>
        <dbReference type="EMBL" id="GIF22511.1"/>
    </source>
</evidence>
<evidence type="ECO:0000313" key="3">
    <source>
        <dbReference type="Proteomes" id="UP000623608"/>
    </source>
</evidence>
<comment type="caution">
    <text evidence="2">The sequence shown here is derived from an EMBL/GenBank/DDBJ whole genome shotgun (WGS) entry which is preliminary data.</text>
</comment>
<feature type="transmembrane region" description="Helical" evidence="1">
    <location>
        <begin position="69"/>
        <end position="88"/>
    </location>
</feature>
<name>A0A919NR35_9ACTN</name>
<sequence>MVRDHRVPPPPPDATPASGRIALVLGIASVPMSICGIGFLLGLLAVLASRGGGPQPGGPRVTPALLGRIFGLLGIALSIIAVIVVLIARGHHTSP</sequence>
<keyword evidence="3" id="KW-1185">Reference proteome</keyword>
<organism evidence="2 3">
    <name type="scientific">Paractinoplanes tereljensis</name>
    <dbReference type="NCBI Taxonomy" id="571912"/>
    <lineage>
        <taxon>Bacteria</taxon>
        <taxon>Bacillati</taxon>
        <taxon>Actinomycetota</taxon>
        <taxon>Actinomycetes</taxon>
        <taxon>Micromonosporales</taxon>
        <taxon>Micromonosporaceae</taxon>
        <taxon>Paractinoplanes</taxon>
    </lineage>
</organism>
<evidence type="ECO:0008006" key="4">
    <source>
        <dbReference type="Google" id="ProtNLM"/>
    </source>
</evidence>
<feature type="transmembrane region" description="Helical" evidence="1">
    <location>
        <begin position="21"/>
        <end position="49"/>
    </location>
</feature>